<comment type="caution">
    <text evidence="2">The sequence shown here is derived from an EMBL/GenBank/DDBJ whole genome shotgun (WGS) entry which is preliminary data.</text>
</comment>
<evidence type="ECO:0008006" key="4">
    <source>
        <dbReference type="Google" id="ProtNLM"/>
    </source>
</evidence>
<dbReference type="EMBL" id="BAAFZP010000001">
    <property type="protein sequence ID" value="GAB1582275.1"/>
    <property type="molecule type" value="Genomic_DNA"/>
</dbReference>
<name>A0ABQ0H037_9HYPH</name>
<evidence type="ECO:0000313" key="2">
    <source>
        <dbReference type="EMBL" id="GAB1582275.1"/>
    </source>
</evidence>
<accession>A0ABQ0H037</accession>
<sequence length="111" mass="12662">MSRSWRLTRQAEASLTDIARWTHETFGPRQAEAYKEDLIACCVAIAAGTAISQDCRGLIDRDLPEDLRFARMGRHFVIFIEYPEQVIIVDFLHSRTDLPRRLAALVGSKET</sequence>
<gene>
    <name evidence="2" type="ORF">PPNSA23_22180</name>
</gene>
<dbReference type="InterPro" id="IPR035093">
    <property type="entry name" value="RelE/ParE_toxin_dom_sf"/>
</dbReference>
<keyword evidence="3" id="KW-1185">Reference proteome</keyword>
<keyword evidence="1" id="KW-1277">Toxin-antitoxin system</keyword>
<dbReference type="Gene3D" id="3.30.2310.20">
    <property type="entry name" value="RelE-like"/>
    <property type="match status" value="1"/>
</dbReference>
<reference evidence="2 3" key="1">
    <citation type="submission" date="2024-10" db="EMBL/GenBank/DDBJ databases">
        <title>Isolation, draft genome sequencing and identification of Phyllobacterium sp. NSA23, isolated from leaf soil.</title>
        <authorList>
            <person name="Akita H."/>
        </authorList>
    </citation>
    <scope>NUCLEOTIDE SEQUENCE [LARGE SCALE GENOMIC DNA]</scope>
    <source>
        <strain evidence="2 3">NSA23</strain>
    </source>
</reference>
<evidence type="ECO:0000313" key="3">
    <source>
        <dbReference type="Proteomes" id="UP001628091"/>
    </source>
</evidence>
<dbReference type="InterPro" id="IPR007712">
    <property type="entry name" value="RelE/ParE_toxin"/>
</dbReference>
<evidence type="ECO:0000256" key="1">
    <source>
        <dbReference type="ARBA" id="ARBA00022649"/>
    </source>
</evidence>
<dbReference type="Pfam" id="PF05016">
    <property type="entry name" value="ParE_toxin"/>
    <property type="match status" value="1"/>
</dbReference>
<dbReference type="RefSeq" id="WP_407864933.1">
    <property type="nucleotide sequence ID" value="NZ_BAAFZP010000001.1"/>
</dbReference>
<dbReference type="Proteomes" id="UP001628091">
    <property type="component" value="Unassembled WGS sequence"/>
</dbReference>
<organism evidence="2 3">
    <name type="scientific">Phyllobacterium phragmitis</name>
    <dbReference type="NCBI Taxonomy" id="2670329"/>
    <lineage>
        <taxon>Bacteria</taxon>
        <taxon>Pseudomonadati</taxon>
        <taxon>Pseudomonadota</taxon>
        <taxon>Alphaproteobacteria</taxon>
        <taxon>Hyphomicrobiales</taxon>
        <taxon>Phyllobacteriaceae</taxon>
        <taxon>Phyllobacterium</taxon>
    </lineage>
</organism>
<protein>
    <recommendedName>
        <fullName evidence="4">Type II toxin-antitoxin system RelE/ParE family toxin</fullName>
    </recommendedName>
</protein>
<proteinExistence type="predicted"/>